<dbReference type="Gene3D" id="3.40.720.10">
    <property type="entry name" value="Alkaline Phosphatase, subunit A"/>
    <property type="match status" value="1"/>
</dbReference>
<dbReference type="Proteomes" id="UP000682802">
    <property type="component" value="Chromosome 1"/>
</dbReference>
<feature type="domain" description="Sulfatase N-terminal" evidence="3">
    <location>
        <begin position="56"/>
        <end position="358"/>
    </location>
</feature>
<reference evidence="4 5" key="1">
    <citation type="submission" date="2021-05" db="EMBL/GenBank/DDBJ databases">
        <title>Comparative genomic studies on the polysaccharide-degrading batcterial strains of the Flammeovirga genus.</title>
        <authorList>
            <person name="Zewei F."/>
            <person name="Zheng Z."/>
            <person name="Yu L."/>
            <person name="Ruyue G."/>
            <person name="Yanhong M."/>
            <person name="Yuanyuan C."/>
            <person name="Jingyan G."/>
            <person name="Wenjun H."/>
        </authorList>
    </citation>
    <scope>NUCLEOTIDE SEQUENCE [LARGE SCALE GENOMIC DNA]</scope>
    <source>
        <strain evidence="4 5">YS10</strain>
    </source>
</reference>
<dbReference type="InterPro" id="IPR017850">
    <property type="entry name" value="Alkaline_phosphatase_core_sf"/>
</dbReference>
<feature type="chain" id="PRO_5046798623" evidence="2">
    <location>
        <begin position="22"/>
        <end position="454"/>
    </location>
</feature>
<keyword evidence="2" id="KW-0732">Signal</keyword>
<dbReference type="PANTHER" id="PTHR42693">
    <property type="entry name" value="ARYLSULFATASE FAMILY MEMBER"/>
    <property type="match status" value="1"/>
</dbReference>
<dbReference type="EMBL" id="CP076128">
    <property type="protein sequence ID" value="QWG08753.1"/>
    <property type="molecule type" value="Genomic_DNA"/>
</dbReference>
<dbReference type="Pfam" id="PF00884">
    <property type="entry name" value="Sulfatase"/>
    <property type="match status" value="1"/>
</dbReference>
<evidence type="ECO:0000259" key="3">
    <source>
        <dbReference type="Pfam" id="PF00884"/>
    </source>
</evidence>
<proteinExistence type="inferred from homology"/>
<evidence type="ECO:0000313" key="5">
    <source>
        <dbReference type="Proteomes" id="UP000682802"/>
    </source>
</evidence>
<dbReference type="InterPro" id="IPR050738">
    <property type="entry name" value="Sulfatase"/>
</dbReference>
<dbReference type="PANTHER" id="PTHR42693:SF33">
    <property type="entry name" value="ARYLSULFATASE"/>
    <property type="match status" value="1"/>
</dbReference>
<gene>
    <name evidence="4" type="ORF">KM029_07380</name>
</gene>
<evidence type="ECO:0000313" key="4">
    <source>
        <dbReference type="EMBL" id="QWG08753.1"/>
    </source>
</evidence>
<dbReference type="InterPro" id="IPR000917">
    <property type="entry name" value="Sulfatase_N"/>
</dbReference>
<protein>
    <submittedName>
        <fullName evidence="4">Sulfatase-like hydrolase/transferase</fullName>
    </submittedName>
</protein>
<accession>A0ABX8GZI6</accession>
<organism evidence="4 5">
    <name type="scientific">Flammeovirga kamogawensis</name>
    <dbReference type="NCBI Taxonomy" id="373891"/>
    <lineage>
        <taxon>Bacteria</taxon>
        <taxon>Pseudomonadati</taxon>
        <taxon>Bacteroidota</taxon>
        <taxon>Cytophagia</taxon>
        <taxon>Cytophagales</taxon>
        <taxon>Flammeovirgaceae</taxon>
        <taxon>Flammeovirga</taxon>
    </lineage>
</organism>
<sequence>MAIIRLLIILSLLFTSCTQKVEDNLTEIIEDVEDDLVIEDSVTNENEEDVVIHSNPNILLVLIDDIGKDALSTYSEGVTYANTPTLDSIANSGLIFNNMWVNPACSPTRASLITGKYPSNNGVMAVSEVLSSSETSLHQYIRNNTNDTYSTALIGKWHLSGLRNMESPLNYGVGYYSGTMEGGTSSYYDWELSDGETTTAMEDTYITSMFTDIAIDWIDEQEQPWFLWLAYTAPHTPFHVPPTNLHYQGTLTDNQSTIDANPLPYYLASIEALDTELSRLLASVPDLENTVIIILGDNGVDTKVVQTPYQQGQVKGSLHEGGINTPFFISGPSIRIGTDNGMHNVTDLFTTIGNIAGVSTTSIHDSQSFYQNLINDSPSGRSFNYSETTNGYTVFDGTHKYMLTEQGNEKFFDLSDDPYESINYIRRTMTTEQTTAKNKLIAIGDSIKNANSQF</sequence>
<dbReference type="RefSeq" id="WP_144072665.1">
    <property type="nucleotide sequence ID" value="NZ_CP076128.1"/>
</dbReference>
<dbReference type="PROSITE" id="PS51257">
    <property type="entry name" value="PROKAR_LIPOPROTEIN"/>
    <property type="match status" value="1"/>
</dbReference>
<evidence type="ECO:0000256" key="1">
    <source>
        <dbReference type="ARBA" id="ARBA00008779"/>
    </source>
</evidence>
<comment type="similarity">
    <text evidence="1">Belongs to the sulfatase family.</text>
</comment>
<feature type="signal peptide" evidence="2">
    <location>
        <begin position="1"/>
        <end position="21"/>
    </location>
</feature>
<evidence type="ECO:0000256" key="2">
    <source>
        <dbReference type="SAM" id="SignalP"/>
    </source>
</evidence>
<keyword evidence="5" id="KW-1185">Reference proteome</keyword>
<dbReference type="SUPFAM" id="SSF53649">
    <property type="entry name" value="Alkaline phosphatase-like"/>
    <property type="match status" value="1"/>
</dbReference>
<name>A0ABX8GZI6_9BACT</name>